<evidence type="ECO:0008006" key="4">
    <source>
        <dbReference type="Google" id="ProtNLM"/>
    </source>
</evidence>
<gene>
    <name evidence="2" type="ORF">GCM10009742_51470</name>
</gene>
<keyword evidence="3" id="KW-1185">Reference proteome</keyword>
<protein>
    <recommendedName>
        <fullName evidence="4">Tachylectin</fullName>
    </recommendedName>
</protein>
<sequence>MTMRRTTALAAGLALTVPLLAGMGTATAAPAANACYVQSGGITSDNNTIDRYVNATSPISVKPVDVMAKNPFGGRAVSLSSQWTWDDDFGDQTSLDGHVVSGGVMYQAHQWVQKGTGGKVLSSSLTRIGGGWGVFTTLTHSWSLDDPNSRMYALRNDGVLFRWNLNPVNDGTEHWEAAGSYPGFSAVKAVTLLSRTATYDTLLATTRGGALYTIHIPLSNPMKPVVKQVRTRTWQGFETLETARCGNYGTLLLGIDKDAKAGYLYAVGHANGTTTVINSLGKVPATFGDKLDFSWRSVVDAPLFGE</sequence>
<reference evidence="3" key="1">
    <citation type="journal article" date="2019" name="Int. J. Syst. Evol. Microbiol.">
        <title>The Global Catalogue of Microorganisms (GCM) 10K type strain sequencing project: providing services to taxonomists for standard genome sequencing and annotation.</title>
        <authorList>
            <consortium name="The Broad Institute Genomics Platform"/>
            <consortium name="The Broad Institute Genome Sequencing Center for Infectious Disease"/>
            <person name="Wu L."/>
            <person name="Ma J."/>
        </authorList>
    </citation>
    <scope>NUCLEOTIDE SEQUENCE [LARGE SCALE GENOMIC DNA]</scope>
    <source>
        <strain evidence="3">JCM 14304</strain>
    </source>
</reference>
<comment type="caution">
    <text evidence="2">The sequence shown here is derived from an EMBL/GenBank/DDBJ whole genome shotgun (WGS) entry which is preliminary data.</text>
</comment>
<feature type="chain" id="PRO_5045116597" description="Tachylectin" evidence="1">
    <location>
        <begin position="29"/>
        <end position="306"/>
    </location>
</feature>
<name>A0ABP4Q2G7_9ACTN</name>
<evidence type="ECO:0000256" key="1">
    <source>
        <dbReference type="SAM" id="SignalP"/>
    </source>
</evidence>
<dbReference type="Proteomes" id="UP001500190">
    <property type="component" value="Unassembled WGS sequence"/>
</dbReference>
<accession>A0ABP4Q2G7</accession>
<feature type="signal peptide" evidence="1">
    <location>
        <begin position="1"/>
        <end position="28"/>
    </location>
</feature>
<dbReference type="EMBL" id="BAAAND010000008">
    <property type="protein sequence ID" value="GAA1597927.1"/>
    <property type="molecule type" value="Genomic_DNA"/>
</dbReference>
<proteinExistence type="predicted"/>
<organism evidence="2 3">
    <name type="scientific">Kribbella karoonensis</name>
    <dbReference type="NCBI Taxonomy" id="324851"/>
    <lineage>
        <taxon>Bacteria</taxon>
        <taxon>Bacillati</taxon>
        <taxon>Actinomycetota</taxon>
        <taxon>Actinomycetes</taxon>
        <taxon>Propionibacteriales</taxon>
        <taxon>Kribbellaceae</taxon>
        <taxon>Kribbella</taxon>
    </lineage>
</organism>
<evidence type="ECO:0000313" key="3">
    <source>
        <dbReference type="Proteomes" id="UP001500190"/>
    </source>
</evidence>
<keyword evidence="1" id="KW-0732">Signal</keyword>
<evidence type="ECO:0000313" key="2">
    <source>
        <dbReference type="EMBL" id="GAA1597927.1"/>
    </source>
</evidence>